<sequence length="476" mass="51221">MSQTVIPLQFEQYLQNKVSLGQPTDLNEIIFALIPELDLSQPIDRTVTLPPQGQWVHQQAVDQTGKSGSNAVVYSVVIPGSTAPFTFNAMFLRDTQVPNSCAMVVYKATETKETGMALTKSMLMQFDGAADAAHITMDAATWQIDYQARLNGMDEDHRLHGLDNYGHTAFIDGFAVTRHNVDQTKYLIAPGVVYLGGLRVQLAAQMVQTVSDKPITLWLDAYRDGTALSAYENLLQVTATNDAFTDYTDSEGRDHYVAELARIKADGSVVDLRVSGKMNAKLAELEARILRGKVGDPEYAFSATPKPWQVPARGDMALSRDVDALLWQFAQDNGLVVSQALKDADPFQYAGKYGDGDGVSTFTPPDLHLGTFLRGAPEGVAQGETQGDAMREIEGGFGNVTYQGDGGKVSLITSGPFENRAVAGSATEPASISGLTGADGVYFKASKVVPIASEFRGKALNLAAFIHRGHNGGTSA</sequence>
<reference evidence="2 3" key="1">
    <citation type="submission" date="2009-10" db="EMBL/GenBank/DDBJ databases">
        <authorList>
            <consortium name="Los Alamos National Laboratory (LANL)"/>
            <consortium name="National Microbial Pathogen Data Resource (NMPDR)"/>
            <person name="Saunders E.H."/>
            <person name="Munk A.C."/>
            <person name="Tapia R."/>
            <person name="Green L."/>
            <person name="Rogers Y."/>
            <person name="Detter J.C."/>
            <person name="Bruce D."/>
            <person name="Brettin T.S."/>
            <person name="Colwell R.R."/>
            <person name="Huq A."/>
            <person name="Grim C.J."/>
            <person name="Hasan N.A."/>
            <person name="Bartels D."/>
            <person name="Vonstein V."/>
        </authorList>
    </citation>
    <scope>NUCLEOTIDE SEQUENCE [LARGE SCALE GENOMIC DNA]</scope>
    <source>
        <strain evidence="2 3">CIP 101886</strain>
    </source>
</reference>
<gene>
    <name evidence="2" type="ORF">VHA_000304</name>
</gene>
<keyword evidence="3" id="KW-1185">Reference proteome</keyword>
<dbReference type="Pfam" id="PF12571">
    <property type="entry name" value="Phage_tail_fib"/>
    <property type="match status" value="1"/>
</dbReference>
<dbReference type="eggNOG" id="COG5301">
    <property type="taxonomic scope" value="Bacteria"/>
</dbReference>
<dbReference type="InterPro" id="IPR022225">
    <property type="entry name" value="Phage_tail_fibre_N"/>
</dbReference>
<evidence type="ECO:0000259" key="1">
    <source>
        <dbReference type="Pfam" id="PF12571"/>
    </source>
</evidence>
<proteinExistence type="predicted"/>
<name>D0I3J1_GRIHO</name>
<evidence type="ECO:0000313" key="2">
    <source>
        <dbReference type="EMBL" id="EEY74012.1"/>
    </source>
</evidence>
<protein>
    <submittedName>
        <fullName evidence="2">Probable tail fiber protein</fullName>
    </submittedName>
</protein>
<accession>D0I3J1</accession>
<comment type="caution">
    <text evidence="2">The sequence shown here is derived from an EMBL/GenBank/DDBJ whole genome shotgun (WGS) entry which is preliminary data.</text>
</comment>
<feature type="domain" description="Phage tail fibre protein N-terminal" evidence="1">
    <location>
        <begin position="3"/>
        <end position="153"/>
    </location>
</feature>
<organism evidence="2 3">
    <name type="scientific">Grimontia hollisae CIP 101886</name>
    <dbReference type="NCBI Taxonomy" id="675812"/>
    <lineage>
        <taxon>Bacteria</taxon>
        <taxon>Pseudomonadati</taxon>
        <taxon>Pseudomonadota</taxon>
        <taxon>Gammaproteobacteria</taxon>
        <taxon>Vibrionales</taxon>
        <taxon>Vibrionaceae</taxon>
        <taxon>Grimontia</taxon>
    </lineage>
</organism>
<dbReference type="OrthoDB" id="9810174at2"/>
<dbReference type="Proteomes" id="UP000003604">
    <property type="component" value="Unassembled WGS sequence"/>
</dbReference>
<dbReference type="EMBL" id="ADAQ01000007">
    <property type="protein sequence ID" value="EEY74012.1"/>
    <property type="molecule type" value="Genomic_DNA"/>
</dbReference>
<dbReference type="AlphaFoldDB" id="D0I3J1"/>
<evidence type="ECO:0000313" key="3">
    <source>
        <dbReference type="Proteomes" id="UP000003604"/>
    </source>
</evidence>
<dbReference type="RefSeq" id="WP_005501182.1">
    <property type="nucleotide sequence ID" value="NZ_ADAQ01000007.1"/>
</dbReference>
<dbReference type="GeneID" id="58896374"/>